<evidence type="ECO:0000313" key="3">
    <source>
        <dbReference type="EMBL" id="MCO1660569.1"/>
    </source>
</evidence>
<reference evidence="3" key="1">
    <citation type="submission" date="2021-04" db="EMBL/GenBank/DDBJ databases">
        <title>Pseudonocardia sp. nov., isolated from sandy soil of mangrove forest.</title>
        <authorList>
            <person name="Zan Z."/>
            <person name="Huang R."/>
            <person name="Liu W."/>
        </authorList>
    </citation>
    <scope>NUCLEOTIDE SEQUENCE</scope>
    <source>
        <strain evidence="3">S2-4</strain>
    </source>
</reference>
<evidence type="ECO:0000256" key="1">
    <source>
        <dbReference type="ARBA" id="ARBA00008812"/>
    </source>
</evidence>
<organism evidence="3 4">
    <name type="scientific">Pseudonocardia humida</name>
    <dbReference type="NCBI Taxonomy" id="2800819"/>
    <lineage>
        <taxon>Bacteria</taxon>
        <taxon>Bacillati</taxon>
        <taxon>Actinomycetota</taxon>
        <taxon>Actinomycetes</taxon>
        <taxon>Pseudonocardiales</taxon>
        <taxon>Pseudonocardiaceae</taxon>
        <taxon>Pseudonocardia</taxon>
    </lineage>
</organism>
<name>A0ABT1ACU1_9PSEU</name>
<evidence type="ECO:0000313" key="4">
    <source>
        <dbReference type="Proteomes" id="UP001165283"/>
    </source>
</evidence>
<dbReference type="PANTHER" id="PTHR34406:SF1">
    <property type="entry name" value="PROTEIN YCEI"/>
    <property type="match status" value="1"/>
</dbReference>
<dbReference type="Proteomes" id="UP001165283">
    <property type="component" value="Unassembled WGS sequence"/>
</dbReference>
<dbReference type="SMART" id="SM00867">
    <property type="entry name" value="YceI"/>
    <property type="match status" value="1"/>
</dbReference>
<keyword evidence="4" id="KW-1185">Reference proteome</keyword>
<comment type="caution">
    <text evidence="3">The sequence shown here is derived from an EMBL/GenBank/DDBJ whole genome shotgun (WGS) entry which is preliminary data.</text>
</comment>
<dbReference type="InterPro" id="IPR007372">
    <property type="entry name" value="Lipid/polyisoprenoid-bd_YceI"/>
</dbReference>
<proteinExistence type="inferred from homology"/>
<evidence type="ECO:0000259" key="2">
    <source>
        <dbReference type="SMART" id="SM00867"/>
    </source>
</evidence>
<protein>
    <submittedName>
        <fullName evidence="3">YceI family protein</fullName>
    </submittedName>
</protein>
<accession>A0ABT1ACU1</accession>
<dbReference type="InterPro" id="IPR036761">
    <property type="entry name" value="TTHA0802/YceI-like_sf"/>
</dbReference>
<dbReference type="EMBL" id="JAGSOV010000086">
    <property type="protein sequence ID" value="MCO1660569.1"/>
    <property type="molecule type" value="Genomic_DNA"/>
</dbReference>
<gene>
    <name evidence="3" type="ORF">KDL28_36515</name>
</gene>
<dbReference type="Gene3D" id="2.40.128.110">
    <property type="entry name" value="Lipid/polyisoprenoid-binding, YceI-like"/>
    <property type="match status" value="1"/>
</dbReference>
<comment type="similarity">
    <text evidence="1">Belongs to the UPF0312 family.</text>
</comment>
<dbReference type="PANTHER" id="PTHR34406">
    <property type="entry name" value="PROTEIN YCEI"/>
    <property type="match status" value="1"/>
</dbReference>
<dbReference type="Pfam" id="PF04264">
    <property type="entry name" value="YceI"/>
    <property type="match status" value="1"/>
</dbReference>
<dbReference type="SUPFAM" id="SSF101874">
    <property type="entry name" value="YceI-like"/>
    <property type="match status" value="1"/>
</dbReference>
<dbReference type="RefSeq" id="WP_252446098.1">
    <property type="nucleotide sequence ID" value="NZ_JAGSOV010000086.1"/>
</dbReference>
<sequence>MTTIPTALPTGEWVLDPTRTTASFAVRNGPGTVHGTVPVTAGAVRVDGAGVRVEAELDLSALDTGNPRRDRDLGKPGLLDLDRHPRLRFVADDVRGTDGGWVLVGTLSVRGREVPVTLTVADADRPDLLDAGDATAVGTTRLDRRDLGVRAPRVLIGRWIEVTVRAVLVREPG</sequence>
<feature type="domain" description="Lipid/polyisoprenoid-binding YceI-like" evidence="2">
    <location>
        <begin position="12"/>
        <end position="171"/>
    </location>
</feature>